<evidence type="ECO:0000256" key="2">
    <source>
        <dbReference type="ARBA" id="ARBA00022692"/>
    </source>
</evidence>
<feature type="compositionally biased region" description="Polar residues" evidence="6">
    <location>
        <begin position="725"/>
        <end position="739"/>
    </location>
</feature>
<gene>
    <name evidence="9" type="ORF">HK105_205627</name>
</gene>
<evidence type="ECO:0000256" key="1">
    <source>
        <dbReference type="ARBA" id="ARBA00004141"/>
    </source>
</evidence>
<sequence length="856" mass="92677">MFKQFNAGHSVHSRRARAFAHLDEAKLGWFHLRAVLVSGVGFFTDAYDIFVIGQCLTMVYTVYDPPGYSDPQIDALMKASTSWGNLIGQLVFGYLGDKLGRKRMYGVELIIMIISTIGSALSAPAAAAFGILPVLGFWRFLLGIGIGGDYPMSAVITSEFANVRYRGLMLSAVFAMQGIGILVGGLFIIAMLAAFRPLIQQNEVYLDYVWRIVLLIGIFPAFVALYFRLTIPETPRYTVDVIGDEDKAERDVERVLKLNYVADVTSKWGAEEIAERDNRVLVRQNTLEDFVRYFGQWRNLKVLIGVSYSWFALDVAWYGLTLNQSTILTAINYNGSNTQSVYEQFHQKALGSILISLMGTVPGYWVTVALIERMGRKPIQYLGFGVITVCLVIIAVFYEKLSTTHTTYFIVLYTIAQFFFNFGPNSTTFVVPGEVFPTRWRSTGHGIAAASGKLGAIIGVQVVAPRFSSYPAAAIYAFAAIMATGIFSTMLIPETKNKTLEELSFEDSPIIGPIGNNRNDGAASGGSAPGLGMFQQQYSGVPPPSPAMSGANQHQHFSSAASSPDGARGGMGGFSPGAVLELPLSAWAVSSAASSSSSSAAYHPPSPSNSPAQHTYMAAQTGRSPVFTQQQAAIPSPRMLPSSQMGGSSKPQQRLSQQPQAFPQDLDLSDFAQLQQQVMREQAHESSTDQLQQQQMEQMQAFQELQREKQVIAKLEQQLLDTQTRFDSQDSAASPSQKYPLQPIKVAGLPAPGSPASPRQFFSTSNPALQAESVIPILPAKSPRRGSGSNKPASPLSPAARPPTPSAFVLSSRGDAPAKASAPELAGSRSGKLRGGATVHLVPLRPSTPEDIVMSQ</sequence>
<dbReference type="CDD" id="cd17364">
    <property type="entry name" value="MFS_PhT"/>
    <property type="match status" value="1"/>
</dbReference>
<feature type="region of interest" description="Disordered" evidence="6">
    <location>
        <begin position="779"/>
        <end position="856"/>
    </location>
</feature>
<evidence type="ECO:0000256" key="5">
    <source>
        <dbReference type="SAM" id="Coils"/>
    </source>
</evidence>
<feature type="region of interest" description="Disordered" evidence="6">
    <location>
        <begin position="514"/>
        <end position="574"/>
    </location>
</feature>
<dbReference type="PANTHER" id="PTHR24064">
    <property type="entry name" value="SOLUTE CARRIER FAMILY 22 MEMBER"/>
    <property type="match status" value="1"/>
</dbReference>
<dbReference type="SUPFAM" id="SSF103473">
    <property type="entry name" value="MFS general substrate transporter"/>
    <property type="match status" value="1"/>
</dbReference>
<dbReference type="Gene3D" id="1.20.1250.20">
    <property type="entry name" value="MFS general substrate transporter like domains"/>
    <property type="match status" value="2"/>
</dbReference>
<feature type="coiled-coil region" evidence="5">
    <location>
        <begin position="688"/>
        <end position="725"/>
    </location>
</feature>
<comment type="caution">
    <text evidence="9">The sequence shown here is derived from an EMBL/GenBank/DDBJ whole genome shotgun (WGS) entry which is preliminary data.</text>
</comment>
<keyword evidence="3 7" id="KW-1133">Transmembrane helix</keyword>
<feature type="transmembrane region" description="Helical" evidence="7">
    <location>
        <begin position="378"/>
        <end position="398"/>
    </location>
</feature>
<dbReference type="EMBL" id="JADGIZ020000029">
    <property type="protein sequence ID" value="KAL2914884.1"/>
    <property type="molecule type" value="Genomic_DNA"/>
</dbReference>
<dbReference type="InterPro" id="IPR005829">
    <property type="entry name" value="Sugar_transporter_CS"/>
</dbReference>
<dbReference type="PROSITE" id="PS50850">
    <property type="entry name" value="MFS"/>
    <property type="match status" value="1"/>
</dbReference>
<protein>
    <recommendedName>
        <fullName evidence="8">Major facilitator superfamily (MFS) profile domain-containing protein</fullName>
    </recommendedName>
</protein>
<organism evidence="9 10">
    <name type="scientific">Polyrhizophydium stewartii</name>
    <dbReference type="NCBI Taxonomy" id="2732419"/>
    <lineage>
        <taxon>Eukaryota</taxon>
        <taxon>Fungi</taxon>
        <taxon>Fungi incertae sedis</taxon>
        <taxon>Chytridiomycota</taxon>
        <taxon>Chytridiomycota incertae sedis</taxon>
        <taxon>Chytridiomycetes</taxon>
        <taxon>Rhizophydiales</taxon>
        <taxon>Rhizophydiales incertae sedis</taxon>
        <taxon>Polyrhizophydium</taxon>
    </lineage>
</organism>
<keyword evidence="4 7" id="KW-0472">Membrane</keyword>
<feature type="transmembrane region" description="Helical" evidence="7">
    <location>
        <begin position="443"/>
        <end position="464"/>
    </location>
</feature>
<feature type="transmembrane region" description="Helical" evidence="7">
    <location>
        <begin position="109"/>
        <end position="131"/>
    </location>
</feature>
<reference evidence="9 10" key="1">
    <citation type="submission" date="2023-09" db="EMBL/GenBank/DDBJ databases">
        <title>Pangenome analysis of Batrachochytrium dendrobatidis and related Chytrids.</title>
        <authorList>
            <person name="Yacoub M.N."/>
            <person name="Stajich J.E."/>
            <person name="James T.Y."/>
        </authorList>
    </citation>
    <scope>NUCLEOTIDE SEQUENCE [LARGE SCALE GENOMIC DNA]</scope>
    <source>
        <strain evidence="9 10">JEL0888</strain>
    </source>
</reference>
<comment type="subcellular location">
    <subcellularLocation>
        <location evidence="1">Membrane</location>
        <topology evidence="1">Multi-pass membrane protein</topology>
    </subcellularLocation>
</comment>
<evidence type="ECO:0000256" key="7">
    <source>
        <dbReference type="SAM" id="Phobius"/>
    </source>
</evidence>
<feature type="transmembrane region" description="Helical" evidence="7">
    <location>
        <begin position="168"/>
        <end position="196"/>
    </location>
</feature>
<feature type="compositionally biased region" description="Low complexity" evidence="6">
    <location>
        <begin position="747"/>
        <end position="758"/>
    </location>
</feature>
<feature type="transmembrane region" description="Helical" evidence="7">
    <location>
        <begin position="349"/>
        <end position="371"/>
    </location>
</feature>
<feature type="transmembrane region" description="Helical" evidence="7">
    <location>
        <begin position="137"/>
        <end position="156"/>
    </location>
</feature>
<dbReference type="Pfam" id="PF00083">
    <property type="entry name" value="Sugar_tr"/>
    <property type="match status" value="1"/>
</dbReference>
<accession>A0ABR4N5Z1</accession>
<name>A0ABR4N5Z1_9FUNG</name>
<keyword evidence="10" id="KW-1185">Reference proteome</keyword>
<feature type="compositionally biased region" description="Polar residues" evidence="6">
    <location>
        <begin position="550"/>
        <end position="562"/>
    </location>
</feature>
<feature type="domain" description="Major facilitator superfamily (MFS) profile" evidence="8">
    <location>
        <begin position="34"/>
        <end position="496"/>
    </location>
</feature>
<feature type="transmembrane region" description="Helical" evidence="7">
    <location>
        <begin position="208"/>
        <end position="227"/>
    </location>
</feature>
<feature type="transmembrane region" description="Helical" evidence="7">
    <location>
        <begin position="410"/>
        <end position="431"/>
    </location>
</feature>
<proteinExistence type="predicted"/>
<keyword evidence="5" id="KW-0175">Coiled coil</keyword>
<dbReference type="InterPro" id="IPR005828">
    <property type="entry name" value="MFS_sugar_transport-like"/>
</dbReference>
<dbReference type="PROSITE" id="PS00217">
    <property type="entry name" value="SUGAR_TRANSPORT_2"/>
    <property type="match status" value="1"/>
</dbReference>
<evidence type="ECO:0000256" key="6">
    <source>
        <dbReference type="SAM" id="MobiDB-lite"/>
    </source>
</evidence>
<evidence type="ECO:0000313" key="10">
    <source>
        <dbReference type="Proteomes" id="UP001527925"/>
    </source>
</evidence>
<evidence type="ECO:0000313" key="9">
    <source>
        <dbReference type="EMBL" id="KAL2914884.1"/>
    </source>
</evidence>
<feature type="compositionally biased region" description="Polar residues" evidence="6">
    <location>
        <begin position="641"/>
        <end position="661"/>
    </location>
</feature>
<keyword evidence="2 7" id="KW-0812">Transmembrane</keyword>
<feature type="transmembrane region" description="Helical" evidence="7">
    <location>
        <begin position="470"/>
        <end position="492"/>
    </location>
</feature>
<evidence type="ECO:0000256" key="3">
    <source>
        <dbReference type="ARBA" id="ARBA00022989"/>
    </source>
</evidence>
<feature type="region of interest" description="Disordered" evidence="6">
    <location>
        <begin position="725"/>
        <end position="763"/>
    </location>
</feature>
<feature type="region of interest" description="Disordered" evidence="6">
    <location>
        <begin position="629"/>
        <end position="661"/>
    </location>
</feature>
<dbReference type="InterPro" id="IPR020846">
    <property type="entry name" value="MFS_dom"/>
</dbReference>
<dbReference type="Proteomes" id="UP001527925">
    <property type="component" value="Unassembled WGS sequence"/>
</dbReference>
<dbReference type="InterPro" id="IPR036259">
    <property type="entry name" value="MFS_trans_sf"/>
</dbReference>
<evidence type="ECO:0000256" key="4">
    <source>
        <dbReference type="ARBA" id="ARBA00023136"/>
    </source>
</evidence>
<dbReference type="PROSITE" id="PS00216">
    <property type="entry name" value="SUGAR_TRANSPORT_1"/>
    <property type="match status" value="1"/>
</dbReference>
<evidence type="ECO:0000259" key="8">
    <source>
        <dbReference type="PROSITE" id="PS50850"/>
    </source>
</evidence>